<dbReference type="InterPro" id="IPR013520">
    <property type="entry name" value="Ribonucl_H"/>
</dbReference>
<dbReference type="GO" id="GO:0003676">
    <property type="term" value="F:nucleic acid binding"/>
    <property type="evidence" value="ECO:0007669"/>
    <property type="project" value="InterPro"/>
</dbReference>
<dbReference type="CDD" id="cd06127">
    <property type="entry name" value="DEDDh"/>
    <property type="match status" value="1"/>
</dbReference>
<dbReference type="EMBL" id="LAZR01022389">
    <property type="protein sequence ID" value="KKL82022.1"/>
    <property type="molecule type" value="Genomic_DNA"/>
</dbReference>
<dbReference type="InterPro" id="IPR012337">
    <property type="entry name" value="RNaseH-like_sf"/>
</dbReference>
<dbReference type="SMART" id="SM00479">
    <property type="entry name" value="EXOIII"/>
    <property type="match status" value="1"/>
</dbReference>
<proteinExistence type="predicted"/>
<dbReference type="InterPro" id="IPR036397">
    <property type="entry name" value="RNaseH_sf"/>
</dbReference>
<gene>
    <name evidence="2" type="ORF">LCGC14_1988910</name>
</gene>
<evidence type="ECO:0000259" key="1">
    <source>
        <dbReference type="SMART" id="SM00479"/>
    </source>
</evidence>
<evidence type="ECO:0000313" key="2">
    <source>
        <dbReference type="EMBL" id="KKL82022.1"/>
    </source>
</evidence>
<comment type="caution">
    <text evidence="2">The sequence shown here is derived from an EMBL/GenBank/DDBJ whole genome shotgun (WGS) entry which is preliminary data.</text>
</comment>
<dbReference type="SUPFAM" id="SSF53098">
    <property type="entry name" value="Ribonuclease H-like"/>
    <property type="match status" value="1"/>
</dbReference>
<organism evidence="2">
    <name type="scientific">marine sediment metagenome</name>
    <dbReference type="NCBI Taxonomy" id="412755"/>
    <lineage>
        <taxon>unclassified sequences</taxon>
        <taxon>metagenomes</taxon>
        <taxon>ecological metagenomes</taxon>
    </lineage>
</organism>
<feature type="domain" description="Exonuclease" evidence="1">
    <location>
        <begin position="55"/>
        <end position="230"/>
    </location>
</feature>
<dbReference type="Pfam" id="PF00929">
    <property type="entry name" value="RNase_T"/>
    <property type="match status" value="1"/>
</dbReference>
<dbReference type="AlphaFoldDB" id="A0A0F9I3P7"/>
<sequence length="233" mass="27553">MISTSKGQSYYDWEESFKHNHTKEAIGISSEEFEGFLNNWKSENLYSKKDQAFNQILVLDIETTGFKPYSDMICEIGICALNLDNGKVEPVFHIICQEENKKIDDSSWIFQNSDLSIYSVRNAQYLEEFRDTLQKSLIEHPCTAYNQRFDFSFLEARGFKIPKKFWDPMHKLTPILKILKYDGAYKWPSVQEAYDYFFPKEKYVERHRALDDAKHEAKIIYATYKLLKERGKT</sequence>
<name>A0A0F9I3P7_9ZZZZ</name>
<reference evidence="2" key="1">
    <citation type="journal article" date="2015" name="Nature">
        <title>Complex archaea that bridge the gap between prokaryotes and eukaryotes.</title>
        <authorList>
            <person name="Spang A."/>
            <person name="Saw J.H."/>
            <person name="Jorgensen S.L."/>
            <person name="Zaremba-Niedzwiedzka K."/>
            <person name="Martijn J."/>
            <person name="Lind A.E."/>
            <person name="van Eijk R."/>
            <person name="Schleper C."/>
            <person name="Guy L."/>
            <person name="Ettema T.J."/>
        </authorList>
    </citation>
    <scope>NUCLEOTIDE SEQUENCE</scope>
</reference>
<dbReference type="Gene3D" id="3.30.420.10">
    <property type="entry name" value="Ribonuclease H-like superfamily/Ribonuclease H"/>
    <property type="match status" value="1"/>
</dbReference>
<accession>A0A0F9I3P7</accession>
<protein>
    <recommendedName>
        <fullName evidence="1">Exonuclease domain-containing protein</fullName>
    </recommendedName>
</protein>